<reference evidence="11 12" key="1">
    <citation type="submission" date="2016-11" db="EMBL/GenBank/DDBJ databases">
        <authorList>
            <person name="Jaros S."/>
            <person name="Januszkiewicz K."/>
            <person name="Wedrychowicz H."/>
        </authorList>
    </citation>
    <scope>NUCLEOTIDE SEQUENCE [LARGE SCALE GENOMIC DNA]</scope>
    <source>
        <strain evidence="11 12">DSM 17737</strain>
    </source>
</reference>
<dbReference type="HAMAP" id="MF_02204">
    <property type="entry name" value="Pal"/>
    <property type="match status" value="1"/>
</dbReference>
<dbReference type="PROSITE" id="PS51123">
    <property type="entry name" value="OMPA_2"/>
    <property type="match status" value="1"/>
</dbReference>
<dbReference type="SUPFAM" id="SSF103088">
    <property type="entry name" value="OmpA-like"/>
    <property type="match status" value="1"/>
</dbReference>
<keyword evidence="5 8" id="KW-0998">Cell outer membrane</keyword>
<comment type="similarity">
    <text evidence="8">Belongs to the Pal lipoprotein family.</text>
</comment>
<feature type="region of interest" description="Disordered" evidence="9">
    <location>
        <begin position="18"/>
        <end position="59"/>
    </location>
</feature>
<dbReference type="PANTHER" id="PTHR30329">
    <property type="entry name" value="STATOR ELEMENT OF FLAGELLAR MOTOR COMPLEX"/>
    <property type="match status" value="1"/>
</dbReference>
<dbReference type="InterPro" id="IPR006690">
    <property type="entry name" value="OMPA-like_CS"/>
</dbReference>
<dbReference type="PRINTS" id="PR01021">
    <property type="entry name" value="OMPADOMAIN"/>
</dbReference>
<keyword evidence="7 8" id="KW-0131">Cell cycle</keyword>
<evidence type="ECO:0000256" key="4">
    <source>
        <dbReference type="ARBA" id="ARBA00023139"/>
    </source>
</evidence>
<keyword evidence="6 8" id="KW-0449">Lipoprotein</keyword>
<dbReference type="GO" id="GO:0009279">
    <property type="term" value="C:cell outer membrane"/>
    <property type="evidence" value="ECO:0007669"/>
    <property type="project" value="UniProtKB-SubCell"/>
</dbReference>
<dbReference type="GO" id="GO:0051301">
    <property type="term" value="P:cell division"/>
    <property type="evidence" value="ECO:0007669"/>
    <property type="project" value="UniProtKB-UniRule"/>
</dbReference>
<proteinExistence type="inferred from homology"/>
<dbReference type="PROSITE" id="PS01068">
    <property type="entry name" value="OMPA_1"/>
    <property type="match status" value="1"/>
</dbReference>
<dbReference type="STRING" id="364032.SAMN05443662_0721"/>
<feature type="domain" description="OmpA-like" evidence="10">
    <location>
        <begin position="88"/>
        <end position="203"/>
    </location>
</feature>
<evidence type="ECO:0000313" key="12">
    <source>
        <dbReference type="Proteomes" id="UP000198461"/>
    </source>
</evidence>
<dbReference type="InterPro" id="IPR006664">
    <property type="entry name" value="OMP_bac"/>
</dbReference>
<evidence type="ECO:0000256" key="8">
    <source>
        <dbReference type="HAMAP-Rule" id="MF_02204"/>
    </source>
</evidence>
<keyword evidence="2 8" id="KW-0732">Signal</keyword>
<dbReference type="InterPro" id="IPR006665">
    <property type="entry name" value="OmpA-like"/>
</dbReference>
<keyword evidence="4 8" id="KW-0564">Palmitate</keyword>
<dbReference type="Gene3D" id="3.30.1330.60">
    <property type="entry name" value="OmpA-like domain"/>
    <property type="match status" value="1"/>
</dbReference>
<sequence length="203" mass="22103">MKRMTKLWPALLLAGTLAGCGGQQTKPETAPVEPVSEAEKAQGERNGLPIQSGDQASGVEVIPIQSDSGEAVGAGLSPDEMQAGAEQTDQDMQPDAPVIYFGFDSDQVDEQGRETIKYYAEKLLDEPNVRVRLEGHTDERGSPEYNLALGERRAKAVAQILELYGVTPDRIEIVSYGETKPAVDGNDEAAWAKNRRVEMVFIR</sequence>
<dbReference type="OrthoDB" id="9809164at2"/>
<evidence type="ECO:0000256" key="2">
    <source>
        <dbReference type="ARBA" id="ARBA00022729"/>
    </source>
</evidence>
<name>A0A1N6EQP0_9GAMM</name>
<evidence type="ECO:0000256" key="9">
    <source>
        <dbReference type="SAM" id="MobiDB-lite"/>
    </source>
</evidence>
<keyword evidence="3 8" id="KW-0472">Membrane</keyword>
<gene>
    <name evidence="8" type="primary">pal</name>
    <name evidence="11" type="ORF">SAMN05443662_0721</name>
</gene>
<evidence type="ECO:0000256" key="5">
    <source>
        <dbReference type="ARBA" id="ARBA00023237"/>
    </source>
</evidence>
<evidence type="ECO:0000256" key="1">
    <source>
        <dbReference type="ARBA" id="ARBA00022618"/>
    </source>
</evidence>
<evidence type="ECO:0000256" key="6">
    <source>
        <dbReference type="ARBA" id="ARBA00023288"/>
    </source>
</evidence>
<evidence type="ECO:0000259" key="10">
    <source>
        <dbReference type="PROSITE" id="PS51123"/>
    </source>
</evidence>
<dbReference type="CDD" id="cd07185">
    <property type="entry name" value="OmpA_C-like"/>
    <property type="match status" value="1"/>
</dbReference>
<dbReference type="RefSeq" id="WP_074201033.1">
    <property type="nucleotide sequence ID" value="NZ_FSRE01000002.1"/>
</dbReference>
<evidence type="ECO:0000313" key="11">
    <source>
        <dbReference type="EMBL" id="SIN85318.1"/>
    </source>
</evidence>
<dbReference type="PROSITE" id="PS51257">
    <property type="entry name" value="PROKAR_LIPOPROTEIN"/>
    <property type="match status" value="1"/>
</dbReference>
<dbReference type="Proteomes" id="UP000198461">
    <property type="component" value="Unassembled WGS sequence"/>
</dbReference>
<comment type="subcellular location">
    <subcellularLocation>
        <location evidence="8">Cell outer membrane</location>
        <topology evidence="8">Lipid-anchor</topology>
    </subcellularLocation>
</comment>
<dbReference type="InterPro" id="IPR050330">
    <property type="entry name" value="Bact_OuterMem_StrucFunc"/>
</dbReference>
<dbReference type="PANTHER" id="PTHR30329:SF21">
    <property type="entry name" value="LIPOPROTEIN YIAD-RELATED"/>
    <property type="match status" value="1"/>
</dbReference>
<dbReference type="InterPro" id="IPR039001">
    <property type="entry name" value="Pal"/>
</dbReference>
<dbReference type="InterPro" id="IPR014169">
    <property type="entry name" value="Pal_lipo_C"/>
</dbReference>
<dbReference type="AlphaFoldDB" id="A0A1N6EQP0"/>
<dbReference type="EMBL" id="FSRE01000002">
    <property type="protein sequence ID" value="SIN85318.1"/>
    <property type="molecule type" value="Genomic_DNA"/>
</dbReference>
<organism evidence="11 12">
    <name type="scientific">Sulfurivirga caldicuralii</name>
    <dbReference type="NCBI Taxonomy" id="364032"/>
    <lineage>
        <taxon>Bacteria</taxon>
        <taxon>Pseudomonadati</taxon>
        <taxon>Pseudomonadota</taxon>
        <taxon>Gammaproteobacteria</taxon>
        <taxon>Thiotrichales</taxon>
        <taxon>Piscirickettsiaceae</taxon>
        <taxon>Sulfurivirga</taxon>
    </lineage>
</organism>
<dbReference type="Pfam" id="PF00691">
    <property type="entry name" value="OmpA"/>
    <property type="match status" value="1"/>
</dbReference>
<accession>A0A1N6EQP0</accession>
<keyword evidence="1 8" id="KW-0132">Cell division</keyword>
<evidence type="ECO:0000256" key="7">
    <source>
        <dbReference type="ARBA" id="ARBA00023306"/>
    </source>
</evidence>
<comment type="subunit">
    <text evidence="8">The Tol-Pal system is composed of five core proteins: the inner membrane proteins TolA, TolQ and TolR, the periplasmic protein TolB and the outer membrane protein Pal. They form a network linking the inner and outer membranes and the peptidoglycan layer.</text>
</comment>
<keyword evidence="12" id="KW-1185">Reference proteome</keyword>
<evidence type="ECO:0000256" key="3">
    <source>
        <dbReference type="ARBA" id="ARBA00023136"/>
    </source>
</evidence>
<comment type="function">
    <text evidence="8">Part of the Tol-Pal system, which plays a role in outer membrane invagination during cell division and is important for maintaining outer membrane integrity.</text>
</comment>
<dbReference type="NCBIfam" id="TIGR02802">
    <property type="entry name" value="Pal_lipo"/>
    <property type="match status" value="1"/>
</dbReference>
<dbReference type="InterPro" id="IPR036737">
    <property type="entry name" value="OmpA-like_sf"/>
</dbReference>
<protein>
    <recommendedName>
        <fullName evidence="8">Peptidoglycan-associated lipoprotein</fullName>
        <shortName evidence="8">PAL</shortName>
    </recommendedName>
</protein>